<comment type="subcellular location">
    <subcellularLocation>
        <location evidence="1">Nucleus</location>
    </subcellularLocation>
</comment>
<evidence type="ECO:0000313" key="8">
    <source>
        <dbReference type="EMBL" id="KER30436.1"/>
    </source>
</evidence>
<feature type="compositionally biased region" description="Polar residues" evidence="6">
    <location>
        <begin position="137"/>
        <end position="150"/>
    </location>
</feature>
<feature type="region of interest" description="Disordered" evidence="6">
    <location>
        <begin position="132"/>
        <end position="158"/>
    </location>
</feature>
<gene>
    <name evidence="8" type="ORF">T265_03168</name>
</gene>
<dbReference type="PANTHER" id="PTHR23196">
    <property type="entry name" value="PAX TRANSCRIPTION ACTIVATION DOMAIN INTERACTING PROTEIN"/>
    <property type="match status" value="1"/>
</dbReference>
<dbReference type="AlphaFoldDB" id="A0A074ZTI8"/>
<feature type="region of interest" description="Disordered" evidence="6">
    <location>
        <begin position="613"/>
        <end position="666"/>
    </location>
</feature>
<dbReference type="PANTHER" id="PTHR23196:SF1">
    <property type="entry name" value="PAX-INTERACTING PROTEIN 1"/>
    <property type="match status" value="1"/>
</dbReference>
<reference evidence="8 9" key="1">
    <citation type="submission" date="2013-11" db="EMBL/GenBank/DDBJ databases">
        <title>Opisthorchis viverrini - life in the bile duct.</title>
        <authorList>
            <person name="Young N.D."/>
            <person name="Nagarajan N."/>
            <person name="Lin S.J."/>
            <person name="Korhonen P.K."/>
            <person name="Jex A.R."/>
            <person name="Hall R.S."/>
            <person name="Safavi-Hemami H."/>
            <person name="Kaewkong W."/>
            <person name="Bertrand D."/>
            <person name="Gao S."/>
            <person name="Seet Q."/>
            <person name="Wongkham S."/>
            <person name="Teh B.T."/>
            <person name="Wongkham C."/>
            <person name="Intapan P.M."/>
            <person name="Maleewong W."/>
            <person name="Yang X."/>
            <person name="Hu M."/>
            <person name="Wang Z."/>
            <person name="Hofmann A."/>
            <person name="Sternberg P.W."/>
            <person name="Tan P."/>
            <person name="Wang J."/>
            <person name="Gasser R.B."/>
        </authorList>
    </citation>
    <scope>NUCLEOTIDE SEQUENCE [LARGE SCALE GENOMIC DNA]</scope>
</reference>
<dbReference type="InterPro" id="IPR001357">
    <property type="entry name" value="BRCT_dom"/>
</dbReference>
<dbReference type="GeneID" id="20317355"/>
<proteinExistence type="predicted"/>
<dbReference type="CDD" id="cd17744">
    <property type="entry name" value="BRCT_MDC1_rpt1"/>
    <property type="match status" value="1"/>
</dbReference>
<feature type="region of interest" description="Disordered" evidence="6">
    <location>
        <begin position="846"/>
        <end position="865"/>
    </location>
</feature>
<protein>
    <recommendedName>
        <fullName evidence="4">PAX-interacting protein 1</fullName>
    </recommendedName>
    <alternativeName>
        <fullName evidence="5">PAX transactivation activation domain-interacting protein</fullName>
    </alternativeName>
</protein>
<dbReference type="GO" id="GO:0044666">
    <property type="term" value="C:MLL3/4 complex"/>
    <property type="evidence" value="ECO:0007669"/>
    <property type="project" value="TreeGrafter"/>
</dbReference>
<feature type="region of interest" description="Disordered" evidence="6">
    <location>
        <begin position="979"/>
        <end position="998"/>
    </location>
</feature>
<dbReference type="Gene3D" id="3.40.50.10190">
    <property type="entry name" value="BRCT domain"/>
    <property type="match status" value="2"/>
</dbReference>
<evidence type="ECO:0000313" key="9">
    <source>
        <dbReference type="Proteomes" id="UP000054324"/>
    </source>
</evidence>
<feature type="compositionally biased region" description="Basic and acidic residues" evidence="6">
    <location>
        <begin position="643"/>
        <end position="657"/>
    </location>
</feature>
<dbReference type="KEGG" id="ovi:T265_03168"/>
<dbReference type="InterPro" id="IPR036420">
    <property type="entry name" value="BRCT_dom_sf"/>
</dbReference>
<dbReference type="EMBL" id="KL596661">
    <property type="protein sequence ID" value="KER30436.1"/>
    <property type="molecule type" value="Genomic_DNA"/>
</dbReference>
<dbReference type="InterPro" id="IPR051579">
    <property type="entry name" value="DDR_Transcriptional_Reg"/>
</dbReference>
<feature type="domain" description="BRCT" evidence="7">
    <location>
        <begin position="497"/>
        <end position="586"/>
    </location>
</feature>
<evidence type="ECO:0000256" key="1">
    <source>
        <dbReference type="ARBA" id="ARBA00004123"/>
    </source>
</evidence>
<dbReference type="SUPFAM" id="SSF52113">
    <property type="entry name" value="BRCT domain"/>
    <property type="match status" value="1"/>
</dbReference>
<organism evidence="8 9">
    <name type="scientific">Opisthorchis viverrini</name>
    <name type="common">Southeast Asian liver fluke</name>
    <dbReference type="NCBI Taxonomy" id="6198"/>
    <lineage>
        <taxon>Eukaryota</taxon>
        <taxon>Metazoa</taxon>
        <taxon>Spiralia</taxon>
        <taxon>Lophotrochozoa</taxon>
        <taxon>Platyhelminthes</taxon>
        <taxon>Trematoda</taxon>
        <taxon>Digenea</taxon>
        <taxon>Opisthorchiida</taxon>
        <taxon>Opisthorchiata</taxon>
        <taxon>Opisthorchiidae</taxon>
        <taxon>Opisthorchis</taxon>
    </lineage>
</organism>
<keyword evidence="9" id="KW-1185">Reference proteome</keyword>
<evidence type="ECO:0000256" key="3">
    <source>
        <dbReference type="ARBA" id="ARBA00023242"/>
    </source>
</evidence>
<dbReference type="Pfam" id="PF16589">
    <property type="entry name" value="BRCT_2"/>
    <property type="match status" value="1"/>
</dbReference>
<evidence type="ECO:0000256" key="2">
    <source>
        <dbReference type="ARBA" id="ARBA00022763"/>
    </source>
</evidence>
<evidence type="ECO:0000259" key="7">
    <source>
        <dbReference type="Pfam" id="PF16589"/>
    </source>
</evidence>
<dbReference type="GO" id="GO:0006974">
    <property type="term" value="P:DNA damage response"/>
    <property type="evidence" value="ECO:0007669"/>
    <property type="project" value="UniProtKB-KW"/>
</dbReference>
<name>A0A074ZTI8_OPIVI</name>
<evidence type="ECO:0000256" key="4">
    <source>
        <dbReference type="ARBA" id="ARBA00023858"/>
    </source>
</evidence>
<dbReference type="CTD" id="20317355"/>
<dbReference type="STRING" id="6198.A0A074ZTI8"/>
<keyword evidence="2" id="KW-0227">DNA damage</keyword>
<feature type="compositionally biased region" description="Low complexity" evidence="6">
    <location>
        <begin position="613"/>
        <end position="630"/>
    </location>
</feature>
<accession>A0A074ZTI8</accession>
<evidence type="ECO:0000256" key="5">
    <source>
        <dbReference type="ARBA" id="ARBA00030146"/>
    </source>
</evidence>
<dbReference type="OrthoDB" id="342264at2759"/>
<sequence length="1218" mass="130186">MLFLTRYQLDPLSDEDVKLAMSCRTRVELLLSQVKERQDLQATFKEFLAHYVSAEEQSPAQLLEVQAFVSNATVPVIPRDGDIQHSVAYSDTLAMSEASNQLSKLESPALLSSTLMTDSTAVTEAEVAQVQEPECVTESSTPSAESNAHQSPEVHEGAQKTLNQQLVEDIPNDEKPITSIKPSESPVHDTCKDRITLSIQDHGIQDNLALVSEEEGAAAVAETPVAVSTDGHLDSEDLATALHANAERDGITRNAMEDESEKPDSPVFVDHSVEEKAPLEEITSRKRCASGDPCDSTAKRIATTVTGESNEDVGIIEDHQISAQPHTVEASVVPIIPKEENISELGSSAEVSQTEVAFVTSQVKISEDGLSTFTSSDQSVDQTVRITFTAIDHDTRLSLTELCSQMPNCRLVDSSEDATHLVCTRLLRTPKTYMAVALGRSLVTPKWIQASVMRGLWLDETPWLLNDPEGETQLGVCLSRSLQRAKRRQMLGPKASLFGGLEFWLSPGACHRDICAKLIRACGGVVRQKRPTQKMALLPQPKQLIICHEDDSHVANYLMRIKTGNKAVHHEEFVLSGVLRQELDYESYQIQYVNTLQTSLKAAVAAAEAALAGNGSPPLMTPNTPLTPRLGVDQTENAQPSSHRRDSSHSIKIDHPSGRVTPKVPEPPFIACLSSTSTTPVMSLVHSDQENFKRSVQPIIPSSTAHVEEYPPLRQETHHPTASTTLPDYGLHRGPMNLGAGRGQTMGASLPRSFVGHHAASTSLQHLLTDSNTDSSIPLDHYVTPHRPQLTGESGSLVSRPQVNSTQLHVTKFSETLLPCHPQTYKGILSSASLTAPVQANIFPYDVDRPESGTTSGPQGSVRPKPSNLLLTGLSSNANPSHTTASHRPVTALTAMIVAAETGSNDLVSGMTLGNAENGSSGSFILPHSSSYRSHTSVTVPVSSVVGSSTSGLNARSAAADAHAVATATAAAASALSSSERKSIKPIKDGSNLPIPGVRSPRATLPSNFFGTDIGDPKKRVPNIQPISGGFQSLSSLDAVTSLITSQMNFQFPPATSELVNLIQTYSSPAFKETVQVGSQMNIPSCEVVGTPYGPHTAASSQQTIPLRPVSITSQVPTESDPPHVSVAVTTDTATPFEVSSSLYGFTNLSTVDQLPASLCDSDSSAHAAVVLHPSSPQAPTAATHLGEFSPSSVVGFHPVSSSSDTLTIPTSSLFESR</sequence>
<keyword evidence="3" id="KW-0539">Nucleus</keyword>
<dbReference type="RefSeq" id="XP_009165845.1">
    <property type="nucleotide sequence ID" value="XM_009167581.1"/>
</dbReference>
<feature type="compositionally biased region" description="Basic and acidic residues" evidence="6">
    <location>
        <begin position="979"/>
        <end position="988"/>
    </location>
</feature>
<dbReference type="Proteomes" id="UP000054324">
    <property type="component" value="Unassembled WGS sequence"/>
</dbReference>
<evidence type="ECO:0000256" key="6">
    <source>
        <dbReference type="SAM" id="MobiDB-lite"/>
    </source>
</evidence>